<dbReference type="Gene3D" id="2.40.170.20">
    <property type="entry name" value="TonB-dependent receptor, beta-barrel domain"/>
    <property type="match status" value="1"/>
</dbReference>
<evidence type="ECO:0000313" key="13">
    <source>
        <dbReference type="Proteomes" id="UP000824267"/>
    </source>
</evidence>
<feature type="domain" description="TonB-dependent receptor-like beta-barrel" evidence="11">
    <location>
        <begin position="12"/>
        <end position="344"/>
    </location>
</feature>
<keyword evidence="6" id="KW-0798">TonB box</keyword>
<dbReference type="InterPro" id="IPR000531">
    <property type="entry name" value="Beta-barrel_TonB"/>
</dbReference>
<dbReference type="InterPro" id="IPR036942">
    <property type="entry name" value="Beta-barrel_TonB_sf"/>
</dbReference>
<comment type="caution">
    <text evidence="12">The sequence shown here is derived from an EMBL/GenBank/DDBJ whole genome shotgun (WGS) entry which is preliminary data.</text>
</comment>
<evidence type="ECO:0000256" key="8">
    <source>
        <dbReference type="ARBA" id="ARBA00023170"/>
    </source>
</evidence>
<evidence type="ECO:0000256" key="2">
    <source>
        <dbReference type="ARBA" id="ARBA00022448"/>
    </source>
</evidence>
<feature type="non-terminal residue" evidence="12">
    <location>
        <position position="1"/>
    </location>
</feature>
<dbReference type="InterPro" id="IPR039426">
    <property type="entry name" value="TonB-dep_rcpt-like"/>
</dbReference>
<dbReference type="EMBL" id="DXGG01000224">
    <property type="protein sequence ID" value="HIW88035.1"/>
    <property type="molecule type" value="Genomic_DNA"/>
</dbReference>
<dbReference type="SUPFAM" id="SSF56935">
    <property type="entry name" value="Porins"/>
    <property type="match status" value="1"/>
</dbReference>
<protein>
    <submittedName>
        <fullName evidence="12">TonB-dependent receptor</fullName>
    </submittedName>
</protein>
<sequence length="370" mass="43624">YNITDNLRYRTRFKASASHTRYFDPYFNNAQGFREDIYNQTEMYLNNVVCWNKGERFSLNLTNDLLLNNMKASNNYDFDPLRFTSLTGLVAAYSIGILRLDANVLHTFSKDWAESHEAYRMQNHLSPFLSISMLWKHFEISLFYKNIFRTPTFNDLYYNAVGQVDLNPEKADQYNIHFGFRHKTEGINPHFVNISLELYHNDVTDKIIAVPRDNIFIWSMVNYGKVRMDGVELTADWRYELNKTKNKMTFDLSAVYNFQYAVDNLKESNTYGHQIQYTPRHSANAIAGFGFNTLNVAFTSSFVGKRYTMNQNTERNALKPYWEHSISIGKQFRNFYIKLSCNNITDKQYEVVKSYPMPGRNWNINIKYSF</sequence>
<evidence type="ECO:0000256" key="5">
    <source>
        <dbReference type="ARBA" id="ARBA00022729"/>
    </source>
</evidence>
<evidence type="ECO:0000313" key="12">
    <source>
        <dbReference type="EMBL" id="HIW88035.1"/>
    </source>
</evidence>
<keyword evidence="4 10" id="KW-0812">Transmembrane</keyword>
<name>A0A9D1UIW0_9BACT</name>
<reference evidence="12" key="2">
    <citation type="submission" date="2021-04" db="EMBL/GenBank/DDBJ databases">
        <authorList>
            <person name="Gilroy R."/>
        </authorList>
    </citation>
    <scope>NUCLEOTIDE SEQUENCE</scope>
    <source>
        <strain evidence="12">Gambia16-930</strain>
    </source>
</reference>
<dbReference type="GO" id="GO:0009279">
    <property type="term" value="C:cell outer membrane"/>
    <property type="evidence" value="ECO:0007669"/>
    <property type="project" value="UniProtKB-SubCell"/>
</dbReference>
<evidence type="ECO:0000256" key="10">
    <source>
        <dbReference type="PROSITE-ProRule" id="PRU01360"/>
    </source>
</evidence>
<evidence type="ECO:0000256" key="3">
    <source>
        <dbReference type="ARBA" id="ARBA00022452"/>
    </source>
</evidence>
<evidence type="ECO:0000256" key="7">
    <source>
        <dbReference type="ARBA" id="ARBA00023136"/>
    </source>
</evidence>
<comment type="subcellular location">
    <subcellularLocation>
        <location evidence="1 10">Cell outer membrane</location>
        <topology evidence="1 10">Multi-pass membrane protein</topology>
    </subcellularLocation>
</comment>
<reference evidence="12" key="1">
    <citation type="journal article" date="2021" name="PeerJ">
        <title>Extensive microbial diversity within the chicken gut microbiome revealed by metagenomics and culture.</title>
        <authorList>
            <person name="Gilroy R."/>
            <person name="Ravi A."/>
            <person name="Getino M."/>
            <person name="Pursley I."/>
            <person name="Horton D.L."/>
            <person name="Alikhan N.F."/>
            <person name="Baker D."/>
            <person name="Gharbi K."/>
            <person name="Hall N."/>
            <person name="Watson M."/>
            <person name="Adriaenssens E.M."/>
            <person name="Foster-Nyarko E."/>
            <person name="Jarju S."/>
            <person name="Secka A."/>
            <person name="Antonio M."/>
            <person name="Oren A."/>
            <person name="Chaudhuri R.R."/>
            <person name="La Ragione R."/>
            <person name="Hildebrand F."/>
            <person name="Pallen M.J."/>
        </authorList>
    </citation>
    <scope>NUCLEOTIDE SEQUENCE</scope>
    <source>
        <strain evidence="12">Gambia16-930</strain>
    </source>
</reference>
<organism evidence="12 13">
    <name type="scientific">Candidatus Onthomorpha intestinigallinarum</name>
    <dbReference type="NCBI Taxonomy" id="2840880"/>
    <lineage>
        <taxon>Bacteria</taxon>
        <taxon>Pseudomonadati</taxon>
        <taxon>Bacteroidota</taxon>
        <taxon>Bacteroidia</taxon>
        <taxon>Bacteroidales</taxon>
        <taxon>Candidatus Onthomorpha</taxon>
    </lineage>
</organism>
<gene>
    <name evidence="12" type="ORF">IAC47_07195</name>
</gene>
<dbReference type="AlphaFoldDB" id="A0A9D1UIW0"/>
<keyword evidence="5" id="KW-0732">Signal</keyword>
<dbReference type="GO" id="GO:0015344">
    <property type="term" value="F:siderophore uptake transmembrane transporter activity"/>
    <property type="evidence" value="ECO:0007669"/>
    <property type="project" value="TreeGrafter"/>
</dbReference>
<proteinExistence type="inferred from homology"/>
<keyword evidence="7 10" id="KW-0472">Membrane</keyword>
<accession>A0A9D1UIW0</accession>
<comment type="similarity">
    <text evidence="10">Belongs to the TonB-dependent receptor family.</text>
</comment>
<dbReference type="PANTHER" id="PTHR30069">
    <property type="entry name" value="TONB-DEPENDENT OUTER MEMBRANE RECEPTOR"/>
    <property type="match status" value="1"/>
</dbReference>
<keyword evidence="9 10" id="KW-0998">Cell outer membrane</keyword>
<evidence type="ECO:0000256" key="1">
    <source>
        <dbReference type="ARBA" id="ARBA00004571"/>
    </source>
</evidence>
<dbReference type="PROSITE" id="PS52016">
    <property type="entry name" value="TONB_DEPENDENT_REC_3"/>
    <property type="match status" value="1"/>
</dbReference>
<evidence type="ECO:0000256" key="4">
    <source>
        <dbReference type="ARBA" id="ARBA00022692"/>
    </source>
</evidence>
<dbReference type="GO" id="GO:0044718">
    <property type="term" value="P:siderophore transmembrane transport"/>
    <property type="evidence" value="ECO:0007669"/>
    <property type="project" value="TreeGrafter"/>
</dbReference>
<dbReference type="Pfam" id="PF00593">
    <property type="entry name" value="TonB_dep_Rec_b-barrel"/>
    <property type="match status" value="1"/>
</dbReference>
<keyword evidence="3 10" id="KW-1134">Transmembrane beta strand</keyword>
<evidence type="ECO:0000256" key="9">
    <source>
        <dbReference type="ARBA" id="ARBA00023237"/>
    </source>
</evidence>
<evidence type="ECO:0000259" key="11">
    <source>
        <dbReference type="Pfam" id="PF00593"/>
    </source>
</evidence>
<keyword evidence="2 10" id="KW-0813">Transport</keyword>
<keyword evidence="8 12" id="KW-0675">Receptor</keyword>
<dbReference type="PANTHER" id="PTHR30069:SF29">
    <property type="entry name" value="HEMOGLOBIN AND HEMOGLOBIN-HAPTOGLOBIN-BINDING PROTEIN 1-RELATED"/>
    <property type="match status" value="1"/>
</dbReference>
<evidence type="ECO:0000256" key="6">
    <source>
        <dbReference type="ARBA" id="ARBA00023077"/>
    </source>
</evidence>
<dbReference type="Proteomes" id="UP000824267">
    <property type="component" value="Unassembled WGS sequence"/>
</dbReference>